<comment type="caution">
    <text evidence="1">The sequence shown here is derived from an EMBL/GenBank/DDBJ whole genome shotgun (WGS) entry which is preliminary data.</text>
</comment>
<keyword evidence="2" id="KW-1185">Reference proteome</keyword>
<dbReference type="EMBL" id="AWFF01000001">
    <property type="protein sequence ID" value="KCZ57155.1"/>
    <property type="molecule type" value="Genomic_DNA"/>
</dbReference>
<accession>A0A062UM50</accession>
<dbReference type="RefSeq" id="WP_051600951.1">
    <property type="nucleotide sequence ID" value="NZ_AWFF01000001.1"/>
</dbReference>
<reference evidence="1 2" key="1">
    <citation type="journal article" date="2014" name="Antonie Van Leeuwenhoek">
        <title>Hyphomonas beringensis sp. nov. and Hyphomonas chukchiensis sp. nov., isolated from surface seawater of the Bering Sea and Chukchi Sea.</title>
        <authorList>
            <person name="Li C."/>
            <person name="Lai Q."/>
            <person name="Li G."/>
            <person name="Dong C."/>
            <person name="Wang J."/>
            <person name="Liao Y."/>
            <person name="Shao Z."/>
        </authorList>
    </citation>
    <scope>NUCLEOTIDE SEQUENCE [LARGE SCALE GENOMIC DNA]</scope>
    <source>
        <strain evidence="1 2">25B14_1</strain>
    </source>
</reference>
<dbReference type="InterPro" id="IPR025543">
    <property type="entry name" value="Dodecin-like"/>
</dbReference>
<dbReference type="STRING" id="1280946.HY29_00065"/>
<sequence>MGSAAGIERQIIGTSNVSVDDAIERGLTAAHIKYGAPTWFNVGNVRGIIDNGRVSHYEVTLELGFDTAEKAPEAGDYFRSACRGKPLHRMRPSLDVRY</sequence>
<dbReference type="AlphaFoldDB" id="A0A062UM50"/>
<organism evidence="1 2">
    <name type="scientific">Hyphomonas beringensis</name>
    <dbReference type="NCBI Taxonomy" id="1280946"/>
    <lineage>
        <taxon>Bacteria</taxon>
        <taxon>Pseudomonadati</taxon>
        <taxon>Pseudomonadota</taxon>
        <taxon>Alphaproteobacteria</taxon>
        <taxon>Hyphomonadales</taxon>
        <taxon>Hyphomonadaceae</taxon>
        <taxon>Hyphomonas</taxon>
    </lineage>
</organism>
<dbReference type="OrthoDB" id="9805889at2"/>
<dbReference type="Proteomes" id="UP000027037">
    <property type="component" value="Unassembled WGS sequence"/>
</dbReference>
<evidence type="ECO:0000313" key="1">
    <source>
        <dbReference type="EMBL" id="KCZ57155.1"/>
    </source>
</evidence>
<evidence type="ECO:0000313" key="2">
    <source>
        <dbReference type="Proteomes" id="UP000027037"/>
    </source>
</evidence>
<dbReference type="InterPro" id="IPR036694">
    <property type="entry name" value="Dodecin-like_sf"/>
</dbReference>
<gene>
    <name evidence="1" type="ORF">HY29_00065</name>
</gene>
<dbReference type="PATRIC" id="fig|1280946.3.peg.14"/>
<dbReference type="Pfam" id="PF07311">
    <property type="entry name" value="Dodecin"/>
    <property type="match status" value="1"/>
</dbReference>
<dbReference type="PANTHER" id="PTHR39324:SF1">
    <property type="entry name" value="CALCIUM DODECIN"/>
    <property type="match status" value="1"/>
</dbReference>
<protein>
    <submittedName>
        <fullName evidence="1">Uncharacterized protein</fullName>
    </submittedName>
</protein>
<dbReference type="Gene3D" id="3.30.1660.10">
    <property type="entry name" value="Flavin-binding protein dodecin"/>
    <property type="match status" value="1"/>
</dbReference>
<proteinExistence type="predicted"/>
<dbReference type="InterPro" id="IPR009923">
    <property type="entry name" value="Dodecin"/>
</dbReference>
<name>A0A062UM50_9PROT</name>
<dbReference type="PANTHER" id="PTHR39324">
    <property type="entry name" value="CALCIUM DODECIN"/>
    <property type="match status" value="1"/>
</dbReference>
<dbReference type="SUPFAM" id="SSF89807">
    <property type="entry name" value="Dodecin-like"/>
    <property type="match status" value="1"/>
</dbReference>